<evidence type="ECO:0000313" key="3">
    <source>
        <dbReference type="Proteomes" id="UP000623467"/>
    </source>
</evidence>
<reference evidence="2" key="1">
    <citation type="submission" date="2020-05" db="EMBL/GenBank/DDBJ databases">
        <title>Mycena genomes resolve the evolution of fungal bioluminescence.</title>
        <authorList>
            <person name="Tsai I.J."/>
        </authorList>
    </citation>
    <scope>NUCLEOTIDE SEQUENCE</scope>
    <source>
        <strain evidence="2">160909Yilan</strain>
    </source>
</reference>
<protein>
    <submittedName>
        <fullName evidence="2">Uncharacterized protein</fullName>
    </submittedName>
</protein>
<feature type="transmembrane region" description="Helical" evidence="1">
    <location>
        <begin position="96"/>
        <end position="116"/>
    </location>
</feature>
<evidence type="ECO:0000313" key="2">
    <source>
        <dbReference type="EMBL" id="KAF7376284.1"/>
    </source>
</evidence>
<proteinExistence type="predicted"/>
<dbReference type="Proteomes" id="UP000623467">
    <property type="component" value="Unassembled WGS sequence"/>
</dbReference>
<dbReference type="EMBL" id="JACAZH010000001">
    <property type="protein sequence ID" value="KAF7376284.1"/>
    <property type="molecule type" value="Genomic_DNA"/>
</dbReference>
<gene>
    <name evidence="2" type="ORF">MSAN_00043800</name>
</gene>
<comment type="caution">
    <text evidence="2">The sequence shown here is derived from an EMBL/GenBank/DDBJ whole genome shotgun (WGS) entry which is preliminary data.</text>
</comment>
<feature type="transmembrane region" description="Helical" evidence="1">
    <location>
        <begin position="202"/>
        <end position="223"/>
    </location>
</feature>
<feature type="transmembrane region" description="Helical" evidence="1">
    <location>
        <begin position="136"/>
        <end position="157"/>
    </location>
</feature>
<evidence type="ECO:0000256" key="1">
    <source>
        <dbReference type="SAM" id="Phobius"/>
    </source>
</evidence>
<keyword evidence="1" id="KW-0812">Transmembrane</keyword>
<feature type="transmembrane region" description="Helical" evidence="1">
    <location>
        <begin position="52"/>
        <end position="75"/>
    </location>
</feature>
<sequence length="249" mass="27621">MNRRRAITVVALAYGISREQGVLPGWLRPKPIFHSPIFQSITRALSSTSDALGYLMIGFGMVSMTFMAIAGYSGTDRAARLNSNTARESEPPSYSVLRHIAQFLPVAVLTLSTAASMQKKDSGPFFLGILKTLGKVFPFVAVLCGLLFVPYAIMWLIIQKLHLEPYKTIWRFGTTVVPRFMLYPFLCLLLEEGLSLLSRSPVGILSYFIEVYVPLAAAPLSGWGSFRMRLSQPGAPRTRLQRTSSRGPR</sequence>
<keyword evidence="1" id="KW-0472">Membrane</keyword>
<keyword evidence="3" id="KW-1185">Reference proteome</keyword>
<feature type="transmembrane region" description="Helical" evidence="1">
    <location>
        <begin position="169"/>
        <end position="190"/>
    </location>
</feature>
<accession>A0A8H7DI51</accession>
<name>A0A8H7DI51_9AGAR</name>
<organism evidence="2 3">
    <name type="scientific">Mycena sanguinolenta</name>
    <dbReference type="NCBI Taxonomy" id="230812"/>
    <lineage>
        <taxon>Eukaryota</taxon>
        <taxon>Fungi</taxon>
        <taxon>Dikarya</taxon>
        <taxon>Basidiomycota</taxon>
        <taxon>Agaricomycotina</taxon>
        <taxon>Agaricomycetes</taxon>
        <taxon>Agaricomycetidae</taxon>
        <taxon>Agaricales</taxon>
        <taxon>Marasmiineae</taxon>
        <taxon>Mycenaceae</taxon>
        <taxon>Mycena</taxon>
    </lineage>
</organism>
<keyword evidence="1" id="KW-1133">Transmembrane helix</keyword>
<dbReference type="AlphaFoldDB" id="A0A8H7DI51"/>
<dbReference type="OrthoDB" id="3068402at2759"/>